<dbReference type="InterPro" id="IPR052768">
    <property type="entry name" value="RBM25"/>
</dbReference>
<name>A0A1J4JD46_9EUKA</name>
<proteinExistence type="predicted"/>
<dbReference type="InterPro" id="IPR034268">
    <property type="entry name" value="RBM25_RRM"/>
</dbReference>
<dbReference type="RefSeq" id="XP_068350177.1">
    <property type="nucleotide sequence ID" value="XM_068511040.1"/>
</dbReference>
<dbReference type="GeneID" id="94845744"/>
<comment type="caution">
    <text evidence="3">The sequence shown here is derived from an EMBL/GenBank/DDBJ whole genome shotgun (WGS) entry which is preliminary data.</text>
</comment>
<dbReference type="GO" id="GO:0003729">
    <property type="term" value="F:mRNA binding"/>
    <property type="evidence" value="ECO:0007669"/>
    <property type="project" value="TreeGrafter"/>
</dbReference>
<feature type="domain" description="RRM" evidence="2">
    <location>
        <begin position="36"/>
        <end position="134"/>
    </location>
</feature>
<accession>A0A1J4JD46</accession>
<sequence>MRVIHHTLFEFCVDIRKVKFSLSKGQLHIMDWDTPVTLFVCNIAPSLPDTFVRRILDQCGTVNRWKRAFGVKDEPCDFGFVDYASPNDALRALRVIPQIVILEKKWEAHIDKEKKFDLDSYESALKMRIDYDRSKETRKEQMIVHMVNEIVASSAFARTVKRLTANLESQFDEERTAEHYRYQNEVRHENDLYEQYFRNELIEWKKTEVQYNLEIENMNKSLVSSPERNEREDFLKKWNPPEFNIADPAAKQEYLNQWNKFLAIRRERKQIRENEKELERLL</sequence>
<evidence type="ECO:0000313" key="4">
    <source>
        <dbReference type="Proteomes" id="UP000179807"/>
    </source>
</evidence>
<dbReference type="AlphaFoldDB" id="A0A1J4JD46"/>
<dbReference type="PANTHER" id="PTHR18806">
    <property type="entry name" value="RBM25 PROTEIN"/>
    <property type="match status" value="1"/>
</dbReference>
<organism evidence="3 4">
    <name type="scientific">Tritrichomonas foetus</name>
    <dbReference type="NCBI Taxonomy" id="1144522"/>
    <lineage>
        <taxon>Eukaryota</taxon>
        <taxon>Metamonada</taxon>
        <taxon>Parabasalia</taxon>
        <taxon>Tritrichomonadida</taxon>
        <taxon>Tritrichomonadidae</taxon>
        <taxon>Tritrichomonas</taxon>
    </lineage>
</organism>
<dbReference type="EMBL" id="MLAK01001140">
    <property type="protein sequence ID" value="OHS97040.1"/>
    <property type="molecule type" value="Genomic_DNA"/>
</dbReference>
<protein>
    <recommendedName>
        <fullName evidence="2">RRM domain-containing protein</fullName>
    </recommendedName>
</protein>
<dbReference type="SMART" id="SM00360">
    <property type="entry name" value="RRM"/>
    <property type="match status" value="1"/>
</dbReference>
<dbReference type="OrthoDB" id="6275295at2759"/>
<dbReference type="Gene3D" id="3.30.70.330">
    <property type="match status" value="1"/>
</dbReference>
<dbReference type="InterPro" id="IPR035979">
    <property type="entry name" value="RBD_domain_sf"/>
</dbReference>
<keyword evidence="1" id="KW-0694">RNA-binding</keyword>
<dbReference type="CDD" id="cd12446">
    <property type="entry name" value="RRM_RBM25"/>
    <property type="match status" value="1"/>
</dbReference>
<reference evidence="3" key="1">
    <citation type="submission" date="2016-10" db="EMBL/GenBank/DDBJ databases">
        <authorList>
            <person name="Benchimol M."/>
            <person name="Almeida L.G."/>
            <person name="Vasconcelos A.T."/>
            <person name="Perreira-Neves A."/>
            <person name="Rosa I.A."/>
            <person name="Tasca T."/>
            <person name="Bogo M.R."/>
            <person name="de Souza W."/>
        </authorList>
    </citation>
    <scope>NUCLEOTIDE SEQUENCE [LARGE SCALE GENOMIC DNA]</scope>
    <source>
        <strain evidence="3">K</strain>
    </source>
</reference>
<evidence type="ECO:0000259" key="2">
    <source>
        <dbReference type="PROSITE" id="PS50102"/>
    </source>
</evidence>
<keyword evidence="4" id="KW-1185">Reference proteome</keyword>
<dbReference type="SUPFAM" id="SSF54928">
    <property type="entry name" value="RNA-binding domain, RBD"/>
    <property type="match status" value="1"/>
</dbReference>
<evidence type="ECO:0000313" key="3">
    <source>
        <dbReference type="EMBL" id="OHS97040.1"/>
    </source>
</evidence>
<evidence type="ECO:0000256" key="1">
    <source>
        <dbReference type="PROSITE-ProRule" id="PRU00176"/>
    </source>
</evidence>
<dbReference type="PROSITE" id="PS50102">
    <property type="entry name" value="RRM"/>
    <property type="match status" value="1"/>
</dbReference>
<dbReference type="InterPro" id="IPR000504">
    <property type="entry name" value="RRM_dom"/>
</dbReference>
<dbReference type="PANTHER" id="PTHR18806:SF4">
    <property type="entry name" value="RNA-BINDING PROTEIN 25"/>
    <property type="match status" value="1"/>
</dbReference>
<gene>
    <name evidence="3" type="ORF">TRFO_36786</name>
</gene>
<dbReference type="InterPro" id="IPR012677">
    <property type="entry name" value="Nucleotide-bd_a/b_plait_sf"/>
</dbReference>
<dbReference type="GO" id="GO:0005681">
    <property type="term" value="C:spliceosomal complex"/>
    <property type="evidence" value="ECO:0007669"/>
    <property type="project" value="TreeGrafter"/>
</dbReference>
<dbReference type="Proteomes" id="UP000179807">
    <property type="component" value="Unassembled WGS sequence"/>
</dbReference>
<dbReference type="VEuPathDB" id="TrichDB:TRFO_36786"/>